<reference evidence="2 3" key="1">
    <citation type="submission" date="2017-10" db="EMBL/GenBank/DDBJ databases">
        <title>Genomics of the genus Arcobacter.</title>
        <authorList>
            <person name="Perez-Cataluna A."/>
            <person name="Figueras M.J."/>
        </authorList>
    </citation>
    <scope>NUCLEOTIDE SEQUENCE [LARGE SCALE GENOMIC DNA]</scope>
    <source>
        <strain evidence="2 3">CECT 8993</strain>
    </source>
</reference>
<dbReference type="Proteomes" id="UP000290172">
    <property type="component" value="Unassembled WGS sequence"/>
</dbReference>
<evidence type="ECO:0000259" key="1">
    <source>
        <dbReference type="Pfam" id="PF05430"/>
    </source>
</evidence>
<dbReference type="SUPFAM" id="SSF53335">
    <property type="entry name" value="S-adenosyl-L-methionine-dependent methyltransferases"/>
    <property type="match status" value="1"/>
</dbReference>
<evidence type="ECO:0000313" key="3">
    <source>
        <dbReference type="Proteomes" id="UP000290172"/>
    </source>
</evidence>
<proteinExistence type="predicted"/>
<comment type="caution">
    <text evidence="2">The sequence shown here is derived from an EMBL/GenBank/DDBJ whole genome shotgun (WGS) entry which is preliminary data.</text>
</comment>
<dbReference type="AlphaFoldDB" id="A0A4Q0YCA3"/>
<dbReference type="InterPro" id="IPR029063">
    <property type="entry name" value="SAM-dependent_MTases_sf"/>
</dbReference>
<dbReference type="Pfam" id="PF05430">
    <property type="entry name" value="Methyltransf_30"/>
    <property type="match status" value="1"/>
</dbReference>
<dbReference type="Gene3D" id="3.40.50.150">
    <property type="entry name" value="Vaccinia Virus protein VP39"/>
    <property type="match status" value="1"/>
</dbReference>
<evidence type="ECO:0000313" key="2">
    <source>
        <dbReference type="EMBL" id="RXJ68000.1"/>
    </source>
</evidence>
<name>A0A4Q0YCA3_9BACT</name>
<gene>
    <name evidence="2" type="ORF">CRV08_09330</name>
</gene>
<sequence>MKKFIKTIDGSNTLFSTKYNQHFHDLKTGAIQEALTKHIIPSFEYHKNKKNLKILDICFGIGYNTLSTLYYLQKNNLDIKLEIYSPEFDLELINSLKEFVYPEEFKGLESIIKELLENKRYETETLKIELFIGDAREYIKTLKEIDIVYQDAFSSEVNSELWSVEYFKDIFEATKDDCIVTTYSIATNVRLSLYEAGFEIYEINPKGNRKQTFALKQKKESKAKYIDMELKKQRNKEAKAIYDKL</sequence>
<accession>A0A4Q0YCA3</accession>
<dbReference type="RefSeq" id="WP_128981391.1">
    <property type="nucleotide sequence ID" value="NZ_PDKJ01000007.1"/>
</dbReference>
<dbReference type="GO" id="GO:0016645">
    <property type="term" value="F:oxidoreductase activity, acting on the CH-NH group of donors"/>
    <property type="evidence" value="ECO:0007669"/>
    <property type="project" value="InterPro"/>
</dbReference>
<dbReference type="EMBL" id="PDKJ01000007">
    <property type="protein sequence ID" value="RXJ68000.1"/>
    <property type="molecule type" value="Genomic_DNA"/>
</dbReference>
<feature type="domain" description="MnmC-like methyltransferase" evidence="1">
    <location>
        <begin position="110"/>
        <end position="211"/>
    </location>
</feature>
<dbReference type="PANTHER" id="PTHR39963:SF1">
    <property type="entry name" value="MNMC-LIKE METHYLTRANSFERASE DOMAIN-CONTAINING PROTEIN"/>
    <property type="match status" value="1"/>
</dbReference>
<dbReference type="InterPro" id="IPR008471">
    <property type="entry name" value="MnmC-like_methylTransf"/>
</dbReference>
<protein>
    <recommendedName>
        <fullName evidence="1">MnmC-like methyltransferase domain-containing protein</fullName>
    </recommendedName>
</protein>
<dbReference type="PANTHER" id="PTHR39963">
    <property type="entry name" value="SLL0983 PROTEIN"/>
    <property type="match status" value="1"/>
</dbReference>
<organism evidence="2 3">
    <name type="scientific">Halarcobacter ebronensis</name>
    <dbReference type="NCBI Taxonomy" id="1462615"/>
    <lineage>
        <taxon>Bacteria</taxon>
        <taxon>Pseudomonadati</taxon>
        <taxon>Campylobacterota</taxon>
        <taxon>Epsilonproteobacteria</taxon>
        <taxon>Campylobacterales</taxon>
        <taxon>Arcobacteraceae</taxon>
        <taxon>Halarcobacter</taxon>
    </lineage>
</organism>